<sequence length="394" mass="43723">MTEPIKACRDPIVLNVLNSHGVSFDCSNKGELSAVLNMGVDPNRIVYANTVKSVSDLNFARQHGVRLMTFDSVEELTKIKDKHARLLLRIEADETGSQHSFNSKFGCTFNEAKRILHEARNCGSNVVGLSFHVGCAYQDPVIFARTIERAKAIFDMASSMGNKMNVLDVGGGFPGGLRIRDKFLQVCEAIRSATDLHFPISSGVQLIAEPGQFFVTSAYALVVQVIGRKHREVVRDGVRHTQQDMFINESKDNCVSRNLYDYLDVRIWPLQEPLERPRDVPTTVWGGTCNPVDCIERKPLFNVNVGEWLLMDNIGAYSLSRASGFNGLPFATVHYIAPHENVSAILRVLNVSPLRSGFGQPEGVLKRSLLRQWRSEVSAYEEQATTSPAAALPC</sequence>
<organism evidence="1 2">
    <name type="scientific">Hyalomma asiaticum</name>
    <name type="common">Tick</name>
    <dbReference type="NCBI Taxonomy" id="266040"/>
    <lineage>
        <taxon>Eukaryota</taxon>
        <taxon>Metazoa</taxon>
        <taxon>Ecdysozoa</taxon>
        <taxon>Arthropoda</taxon>
        <taxon>Chelicerata</taxon>
        <taxon>Arachnida</taxon>
        <taxon>Acari</taxon>
        <taxon>Parasitiformes</taxon>
        <taxon>Ixodida</taxon>
        <taxon>Ixodoidea</taxon>
        <taxon>Ixodidae</taxon>
        <taxon>Hyalomminae</taxon>
        <taxon>Hyalomma</taxon>
    </lineage>
</organism>
<comment type="caution">
    <text evidence="1">The sequence shown here is derived from an EMBL/GenBank/DDBJ whole genome shotgun (WGS) entry which is preliminary data.</text>
</comment>
<keyword evidence="2" id="KW-1185">Reference proteome</keyword>
<accession>A0ACB7SZT9</accession>
<name>A0ACB7SZT9_HYAAI</name>
<dbReference type="Proteomes" id="UP000821845">
    <property type="component" value="Chromosome 2"/>
</dbReference>
<protein>
    <submittedName>
        <fullName evidence="1">Uncharacterized protein</fullName>
    </submittedName>
</protein>
<evidence type="ECO:0000313" key="2">
    <source>
        <dbReference type="Proteomes" id="UP000821845"/>
    </source>
</evidence>
<reference evidence="1" key="1">
    <citation type="submission" date="2020-05" db="EMBL/GenBank/DDBJ databases">
        <title>Large-scale comparative analyses of tick genomes elucidate their genetic diversity and vector capacities.</title>
        <authorList>
            <person name="Jia N."/>
            <person name="Wang J."/>
            <person name="Shi W."/>
            <person name="Du L."/>
            <person name="Sun Y."/>
            <person name="Zhan W."/>
            <person name="Jiang J."/>
            <person name="Wang Q."/>
            <person name="Zhang B."/>
            <person name="Ji P."/>
            <person name="Sakyi L.B."/>
            <person name="Cui X."/>
            <person name="Yuan T."/>
            <person name="Jiang B."/>
            <person name="Yang W."/>
            <person name="Lam T.T.-Y."/>
            <person name="Chang Q."/>
            <person name="Ding S."/>
            <person name="Wang X."/>
            <person name="Zhu J."/>
            <person name="Ruan X."/>
            <person name="Zhao L."/>
            <person name="Wei J."/>
            <person name="Que T."/>
            <person name="Du C."/>
            <person name="Cheng J."/>
            <person name="Dai P."/>
            <person name="Han X."/>
            <person name="Huang E."/>
            <person name="Gao Y."/>
            <person name="Liu J."/>
            <person name="Shao H."/>
            <person name="Ye R."/>
            <person name="Li L."/>
            <person name="Wei W."/>
            <person name="Wang X."/>
            <person name="Wang C."/>
            <person name="Yang T."/>
            <person name="Huo Q."/>
            <person name="Li W."/>
            <person name="Guo W."/>
            <person name="Chen H."/>
            <person name="Zhou L."/>
            <person name="Ni X."/>
            <person name="Tian J."/>
            <person name="Zhou Y."/>
            <person name="Sheng Y."/>
            <person name="Liu T."/>
            <person name="Pan Y."/>
            <person name="Xia L."/>
            <person name="Li J."/>
            <person name="Zhao F."/>
            <person name="Cao W."/>
        </authorList>
    </citation>
    <scope>NUCLEOTIDE SEQUENCE</scope>
    <source>
        <strain evidence="1">Hyas-2018</strain>
    </source>
</reference>
<evidence type="ECO:0000313" key="1">
    <source>
        <dbReference type="EMBL" id="KAH6940195.1"/>
    </source>
</evidence>
<proteinExistence type="predicted"/>
<dbReference type="EMBL" id="CM023482">
    <property type="protein sequence ID" value="KAH6940195.1"/>
    <property type="molecule type" value="Genomic_DNA"/>
</dbReference>
<gene>
    <name evidence="1" type="ORF">HPB50_026317</name>
</gene>